<dbReference type="EMBL" id="CP090978">
    <property type="protein sequence ID" value="UJF32829.1"/>
    <property type="molecule type" value="Genomic_DNA"/>
</dbReference>
<evidence type="ECO:0000256" key="1">
    <source>
        <dbReference type="ARBA" id="ARBA00022801"/>
    </source>
</evidence>
<proteinExistence type="inferred from homology"/>
<dbReference type="Pfam" id="PF14200">
    <property type="entry name" value="RicinB_lectin_2"/>
    <property type="match status" value="2"/>
</dbReference>
<name>A0ABY3SHW9_9BACL</name>
<evidence type="ECO:0000256" key="4">
    <source>
        <dbReference type="ARBA" id="ARBA00023326"/>
    </source>
</evidence>
<keyword evidence="4" id="KW-0119">Carbohydrate metabolism</keyword>
<accession>A0ABY3SHW9</accession>
<keyword evidence="1 5" id="KW-0378">Hydrolase</keyword>
<evidence type="ECO:0000256" key="2">
    <source>
        <dbReference type="ARBA" id="ARBA00023001"/>
    </source>
</evidence>
<dbReference type="CDD" id="cd00161">
    <property type="entry name" value="beta-trefoil_Ricin-like"/>
    <property type="match status" value="1"/>
</dbReference>
<gene>
    <name evidence="7" type="ORF">L0M14_25150</name>
</gene>
<dbReference type="Gene3D" id="3.20.20.80">
    <property type="entry name" value="Glycosidases"/>
    <property type="match status" value="1"/>
</dbReference>
<dbReference type="InterPro" id="IPR017853">
    <property type="entry name" value="GH"/>
</dbReference>
<keyword evidence="3 5" id="KW-0326">Glycosidase</keyword>
<dbReference type="PROSITE" id="PS00659">
    <property type="entry name" value="GLYCOSYL_HYDROL_F5"/>
    <property type="match status" value="1"/>
</dbReference>
<comment type="similarity">
    <text evidence="5">Belongs to the glycosyl hydrolase 5 (cellulase A) family.</text>
</comment>
<dbReference type="RefSeq" id="WP_235119172.1">
    <property type="nucleotide sequence ID" value="NZ_CP090978.1"/>
</dbReference>
<dbReference type="InterPro" id="IPR018087">
    <property type="entry name" value="Glyco_hydro_5_CS"/>
</dbReference>
<feature type="domain" description="Ricin B lectin" evidence="6">
    <location>
        <begin position="352"/>
        <end position="485"/>
    </location>
</feature>
<keyword evidence="4" id="KW-0624">Polysaccharide degradation</keyword>
<dbReference type="InterPro" id="IPR000772">
    <property type="entry name" value="Ricin_B_lectin"/>
</dbReference>
<evidence type="ECO:0000259" key="6">
    <source>
        <dbReference type="SMART" id="SM00458"/>
    </source>
</evidence>
<dbReference type="SMART" id="SM00458">
    <property type="entry name" value="RICIN"/>
    <property type="match status" value="1"/>
</dbReference>
<reference evidence="7 8" key="1">
    <citation type="journal article" date="2024" name="Int. J. Syst. Evol. Microbiol.">
        <title>Paenibacillus hexagrammi sp. nov., a novel bacterium isolated from the gut content of Hexagrammos agrammus.</title>
        <authorList>
            <person name="Jung H.K."/>
            <person name="Kim D.G."/>
            <person name="Zin H."/>
            <person name="Park J."/>
            <person name="Jung H."/>
            <person name="Kim Y.O."/>
            <person name="Kong H.J."/>
            <person name="Kim J.W."/>
            <person name="Kim Y.S."/>
        </authorList>
    </citation>
    <scope>NUCLEOTIDE SEQUENCE [LARGE SCALE GENOMIC DNA]</scope>
    <source>
        <strain evidence="7 8">YPD9-1</strain>
    </source>
</reference>
<dbReference type="InterPro" id="IPR035992">
    <property type="entry name" value="Ricin_B-like_lectins"/>
</dbReference>
<evidence type="ECO:0000256" key="5">
    <source>
        <dbReference type="RuleBase" id="RU361153"/>
    </source>
</evidence>
<dbReference type="SUPFAM" id="SSF51445">
    <property type="entry name" value="(Trans)glycosidases"/>
    <property type="match status" value="1"/>
</dbReference>
<sequence>MMKLRKKWMPLLLATLLTLSLVMLSTLSLGKPQTAEAATSAFKGVNWADSRDNFVNGVLYVSGLSSSDTYASASTVADKVVGQFVSTLGANTIRMPINEPTVSSYWGTYTGAIDKALTKGNVILAYWAYSSGKPANMTDFWNMWTTVVNKYGSNANVYFEVINEPYGYSNTDLNNMYNDWLTTYSTIPKGRIILDGAGYAQNVSVPGGDSRLNDTLLAVHDYSFFVGTPYMSEAQWADHLKGYVGSYASRTIMTEWGSMMQAGYSSRYNTTYPLQDYNTPGGSLWVAYVRGISSQLREWGMGSVYWPGLRDGDGYSMTTKSGSGSGISLTVNNPSGLTRLQYAWGMGSDDPAVIYVKIKNVTAGLYIDGMGRTTNGSATGQYSASSSTNQQWALEPSGYNYKLKNRATGLYLDGMGRTANGSDAGQYSSSSSSNQIWQLVSSGANVRFKNAATGLYLDGMGRTASGSNLGQYASSGSSNQQWQIVSP</sequence>
<protein>
    <submittedName>
        <fullName evidence="7">RICIN domain-containing protein</fullName>
    </submittedName>
</protein>
<dbReference type="Pfam" id="PF00150">
    <property type="entry name" value="Cellulase"/>
    <property type="match status" value="1"/>
</dbReference>
<evidence type="ECO:0000313" key="8">
    <source>
        <dbReference type="Proteomes" id="UP001649230"/>
    </source>
</evidence>
<dbReference type="InterPro" id="IPR001547">
    <property type="entry name" value="Glyco_hydro_5"/>
</dbReference>
<dbReference type="SUPFAM" id="SSF50370">
    <property type="entry name" value="Ricin B-like lectins"/>
    <property type="match status" value="1"/>
</dbReference>
<dbReference type="PROSITE" id="PS50231">
    <property type="entry name" value="RICIN_B_LECTIN"/>
    <property type="match status" value="1"/>
</dbReference>
<keyword evidence="8" id="KW-1185">Reference proteome</keyword>
<organism evidence="7 8">
    <name type="scientific">Paenibacillus hexagrammi</name>
    <dbReference type="NCBI Taxonomy" id="2908839"/>
    <lineage>
        <taxon>Bacteria</taxon>
        <taxon>Bacillati</taxon>
        <taxon>Bacillota</taxon>
        <taxon>Bacilli</taxon>
        <taxon>Bacillales</taxon>
        <taxon>Paenibacillaceae</taxon>
        <taxon>Paenibacillus</taxon>
    </lineage>
</organism>
<keyword evidence="2" id="KW-0136">Cellulose degradation</keyword>
<dbReference type="Gene3D" id="2.80.10.50">
    <property type="match status" value="1"/>
</dbReference>
<evidence type="ECO:0000313" key="7">
    <source>
        <dbReference type="EMBL" id="UJF32829.1"/>
    </source>
</evidence>
<evidence type="ECO:0000256" key="3">
    <source>
        <dbReference type="ARBA" id="ARBA00023295"/>
    </source>
</evidence>
<dbReference type="Proteomes" id="UP001649230">
    <property type="component" value="Chromosome"/>
</dbReference>